<proteinExistence type="predicted"/>
<keyword evidence="1" id="KW-0175">Coiled coil</keyword>
<evidence type="ECO:0000313" key="4">
    <source>
        <dbReference type="Proteomes" id="UP001470230"/>
    </source>
</evidence>
<evidence type="ECO:0000256" key="2">
    <source>
        <dbReference type="SAM" id="MobiDB-lite"/>
    </source>
</evidence>
<feature type="region of interest" description="Disordered" evidence="2">
    <location>
        <begin position="1"/>
        <end position="31"/>
    </location>
</feature>
<reference evidence="3 4" key="1">
    <citation type="submission" date="2024-04" db="EMBL/GenBank/DDBJ databases">
        <title>Tritrichomonas musculus Genome.</title>
        <authorList>
            <person name="Alves-Ferreira E."/>
            <person name="Grigg M."/>
            <person name="Lorenzi H."/>
            <person name="Galac M."/>
        </authorList>
    </citation>
    <scope>NUCLEOTIDE SEQUENCE [LARGE SCALE GENOMIC DNA]</scope>
    <source>
        <strain evidence="3 4">EAF2021</strain>
    </source>
</reference>
<evidence type="ECO:0008006" key="5">
    <source>
        <dbReference type="Google" id="ProtNLM"/>
    </source>
</evidence>
<gene>
    <name evidence="3" type="ORF">M9Y10_039557</name>
</gene>
<keyword evidence="4" id="KW-1185">Reference proteome</keyword>
<protein>
    <recommendedName>
        <fullName evidence="5">Lebercilin domain-containing protein</fullName>
    </recommendedName>
</protein>
<evidence type="ECO:0000313" key="3">
    <source>
        <dbReference type="EMBL" id="KAK8888478.1"/>
    </source>
</evidence>
<accession>A0ABR2KC68</accession>
<feature type="coiled-coil region" evidence="1">
    <location>
        <begin position="53"/>
        <end position="259"/>
    </location>
</feature>
<dbReference type="Proteomes" id="UP001470230">
    <property type="component" value="Unassembled WGS sequence"/>
</dbReference>
<organism evidence="3 4">
    <name type="scientific">Tritrichomonas musculus</name>
    <dbReference type="NCBI Taxonomy" id="1915356"/>
    <lineage>
        <taxon>Eukaryota</taxon>
        <taxon>Metamonada</taxon>
        <taxon>Parabasalia</taxon>
        <taxon>Tritrichomonadida</taxon>
        <taxon>Tritrichomonadidae</taxon>
        <taxon>Tritrichomonas</taxon>
    </lineage>
</organism>
<sequence length="264" mass="30465">MTFSARPEVTRPFSNKNAPNSARGGGENRSMYSARNQFTAIKRSSENITTDDIVNLKREKQNLIQERTLLKAKLARFADINRHPKAAGRNQQIANSLEKQVRTLEQLTASKRAEIAQLIYSDRAAVITELQEESKMLHLELMRLKKTKQETEAELRRVSAELEEACQKYSPEVLSRQQKTIKNLERDISAQQARNEKLKQKIELMQKEQEDNNYDDVNAKIQKQIDDLKAKIKEEQNAIAQLDQQMAQMSEDHANEMQELQSQL</sequence>
<comment type="caution">
    <text evidence="3">The sequence shown here is derived from an EMBL/GenBank/DDBJ whole genome shotgun (WGS) entry which is preliminary data.</text>
</comment>
<name>A0ABR2KC68_9EUKA</name>
<evidence type="ECO:0000256" key="1">
    <source>
        <dbReference type="SAM" id="Coils"/>
    </source>
</evidence>
<dbReference type="EMBL" id="JAPFFF010000006">
    <property type="protein sequence ID" value="KAK8888478.1"/>
    <property type="molecule type" value="Genomic_DNA"/>
</dbReference>